<keyword evidence="2" id="KW-1185">Reference proteome</keyword>
<sequence>MTSKMKVTFLGTTSGGGPTETRNCSSLVLDALGNGCLWMFDCAEGTIRQFAQQPGNNYDYNRLRVSRLTKIFITHMHADHTMGLITVLRNVLGIPRNFSHSHDANAPSPARIHKAPAVEVYGPAGIRAFVRTIFNLTHTRSDRHYCVHELLMSSETSSASCDAEALHNNEEAGRDIVADEQGFWKDLFEERMSSGGSRATVDAGPIVHRGMSLAVVLLCSTLSCLYIRSLHWLRD</sequence>
<gene>
    <name evidence="1" type="ORF">NM688_g416</name>
</gene>
<reference evidence="1" key="1">
    <citation type="submission" date="2022-07" db="EMBL/GenBank/DDBJ databases">
        <title>Genome Sequence of Phlebia brevispora.</title>
        <authorList>
            <person name="Buettner E."/>
        </authorList>
    </citation>
    <scope>NUCLEOTIDE SEQUENCE</scope>
    <source>
        <strain evidence="1">MPL23</strain>
    </source>
</reference>
<proteinExistence type="predicted"/>
<accession>A0ACC1TE82</accession>
<protein>
    <submittedName>
        <fullName evidence="1">Uncharacterized protein</fullName>
    </submittedName>
</protein>
<dbReference type="EMBL" id="JANHOG010000033">
    <property type="protein sequence ID" value="KAJ3559309.1"/>
    <property type="molecule type" value="Genomic_DNA"/>
</dbReference>
<name>A0ACC1TE82_9APHY</name>
<comment type="caution">
    <text evidence="1">The sequence shown here is derived from an EMBL/GenBank/DDBJ whole genome shotgun (WGS) entry which is preliminary data.</text>
</comment>
<evidence type="ECO:0000313" key="1">
    <source>
        <dbReference type="EMBL" id="KAJ3559309.1"/>
    </source>
</evidence>
<evidence type="ECO:0000313" key="2">
    <source>
        <dbReference type="Proteomes" id="UP001148662"/>
    </source>
</evidence>
<organism evidence="1 2">
    <name type="scientific">Phlebia brevispora</name>
    <dbReference type="NCBI Taxonomy" id="194682"/>
    <lineage>
        <taxon>Eukaryota</taxon>
        <taxon>Fungi</taxon>
        <taxon>Dikarya</taxon>
        <taxon>Basidiomycota</taxon>
        <taxon>Agaricomycotina</taxon>
        <taxon>Agaricomycetes</taxon>
        <taxon>Polyporales</taxon>
        <taxon>Meruliaceae</taxon>
        <taxon>Phlebia</taxon>
    </lineage>
</organism>
<dbReference type="Proteomes" id="UP001148662">
    <property type="component" value="Unassembled WGS sequence"/>
</dbReference>